<dbReference type="InterPro" id="IPR050270">
    <property type="entry name" value="DegV_domain_contain"/>
</dbReference>
<proteinExistence type="predicted"/>
<reference evidence="3" key="1">
    <citation type="submission" date="2016-11" db="EMBL/GenBank/DDBJ databases">
        <authorList>
            <person name="Varghese N."/>
            <person name="Submissions S."/>
        </authorList>
    </citation>
    <scope>NUCLEOTIDE SEQUENCE [LARGE SCALE GENOMIC DNA]</scope>
    <source>
        <strain evidence="3">DSM 18095</strain>
    </source>
</reference>
<sequence length="283" mass="31691">MRKIILSADSTCDLNNELIQHYGVKHYPYTILLDGKTYKDNIDITPPEIFEVYYKKKLLPKTSAINTMEYYNYFKPLIDDGYEIIHINLGGVLTSSYNNCCIVAKELGNIYPVDSQNLSTGSALLVLKAADMINQGLTAKQISNTLNNYKEKIHMSFILDTLDFLYAGGRCSKISSLGSNLLKIKPVINVNNKSGAMSLGNKYRGTIEKVIVKYIKDKLSSHDDINNEHIFLVHSGMDEKIISLAKNTILEHTNFKKIYVTIASCTISCHCGPNTLGIAFETK</sequence>
<dbReference type="GeneID" id="90996437"/>
<dbReference type="Proteomes" id="UP000184114">
    <property type="component" value="Unassembled WGS sequence"/>
</dbReference>
<dbReference type="NCBIfam" id="TIGR00762">
    <property type="entry name" value="DegV"/>
    <property type="match status" value="1"/>
</dbReference>
<accession>A0A1M4TK71</accession>
<evidence type="ECO:0000313" key="3">
    <source>
        <dbReference type="Proteomes" id="UP000184114"/>
    </source>
</evidence>
<dbReference type="STRING" id="1123404.SAMN02745784_00715"/>
<protein>
    <submittedName>
        <fullName evidence="2">EDD domain protein, DegV family</fullName>
    </submittedName>
</protein>
<gene>
    <name evidence="2" type="ORF">SAMN02745784_00715</name>
</gene>
<evidence type="ECO:0000256" key="1">
    <source>
        <dbReference type="ARBA" id="ARBA00023121"/>
    </source>
</evidence>
<dbReference type="Gene3D" id="3.30.1180.10">
    <property type="match status" value="1"/>
</dbReference>
<keyword evidence="3" id="KW-1185">Reference proteome</keyword>
<dbReference type="AlphaFoldDB" id="A0A1M4TK71"/>
<name>A0A1M4TK71_9FIRM</name>
<dbReference type="RefSeq" id="WP_072973187.1">
    <property type="nucleotide sequence ID" value="NZ_FQTY01000002.1"/>
</dbReference>
<dbReference type="PANTHER" id="PTHR33434:SF2">
    <property type="entry name" value="FATTY ACID-BINDING PROTEIN TM_1468"/>
    <property type="match status" value="1"/>
</dbReference>
<dbReference type="SUPFAM" id="SSF82549">
    <property type="entry name" value="DAK1/DegV-like"/>
    <property type="match status" value="1"/>
</dbReference>
<keyword evidence="1" id="KW-0446">Lipid-binding</keyword>
<dbReference type="GO" id="GO:0008289">
    <property type="term" value="F:lipid binding"/>
    <property type="evidence" value="ECO:0007669"/>
    <property type="project" value="UniProtKB-KW"/>
</dbReference>
<dbReference type="PANTHER" id="PTHR33434">
    <property type="entry name" value="DEGV DOMAIN-CONTAINING PROTEIN DR_1986-RELATED"/>
    <property type="match status" value="1"/>
</dbReference>
<dbReference type="EMBL" id="FQTY01000002">
    <property type="protein sequence ID" value="SHE44828.1"/>
    <property type="molecule type" value="Genomic_DNA"/>
</dbReference>
<dbReference type="PROSITE" id="PS51482">
    <property type="entry name" value="DEGV"/>
    <property type="match status" value="1"/>
</dbReference>
<evidence type="ECO:0000313" key="2">
    <source>
        <dbReference type="EMBL" id="SHE44828.1"/>
    </source>
</evidence>
<dbReference type="InterPro" id="IPR003797">
    <property type="entry name" value="DegV"/>
</dbReference>
<dbReference type="InterPro" id="IPR043168">
    <property type="entry name" value="DegV_C"/>
</dbReference>
<dbReference type="Pfam" id="PF02645">
    <property type="entry name" value="DegV"/>
    <property type="match status" value="1"/>
</dbReference>
<organism evidence="2 3">
    <name type="scientific">Tissierella praeacuta DSM 18095</name>
    <dbReference type="NCBI Taxonomy" id="1123404"/>
    <lineage>
        <taxon>Bacteria</taxon>
        <taxon>Bacillati</taxon>
        <taxon>Bacillota</taxon>
        <taxon>Tissierellia</taxon>
        <taxon>Tissierellales</taxon>
        <taxon>Tissierellaceae</taxon>
        <taxon>Tissierella</taxon>
    </lineage>
</organism>
<dbReference type="Gene3D" id="3.40.50.10170">
    <property type="match status" value="1"/>
</dbReference>